<comment type="similarity">
    <text evidence="4">Belongs to the CEP19 family.</text>
</comment>
<evidence type="ECO:0000256" key="6">
    <source>
        <dbReference type="ARBA" id="ARBA00022490"/>
    </source>
</evidence>
<dbReference type="PANTHER" id="PTHR31539:SF1">
    <property type="entry name" value="CENTROSOMAL PROTEIN OF 19 KDA"/>
    <property type="match status" value="1"/>
</dbReference>
<dbReference type="STRING" id="6573.A0A210QEK2"/>
<keyword evidence="7" id="KW-0970">Cilium biogenesis/degradation</keyword>
<protein>
    <recommendedName>
        <fullName evidence="5">Centrosomal protein of 19 kDa</fullName>
    </recommendedName>
</protein>
<evidence type="ECO:0000313" key="12">
    <source>
        <dbReference type="Proteomes" id="UP000242188"/>
    </source>
</evidence>
<evidence type="ECO:0000256" key="8">
    <source>
        <dbReference type="ARBA" id="ARBA00023069"/>
    </source>
</evidence>
<keyword evidence="6" id="KW-0963">Cytoplasm</keyword>
<evidence type="ECO:0000256" key="9">
    <source>
        <dbReference type="ARBA" id="ARBA00023212"/>
    </source>
</evidence>
<dbReference type="GO" id="GO:0005814">
    <property type="term" value="C:centriole"/>
    <property type="evidence" value="ECO:0007669"/>
    <property type="project" value="UniProtKB-SubCell"/>
</dbReference>
<evidence type="ECO:0000256" key="1">
    <source>
        <dbReference type="ARBA" id="ARBA00004114"/>
    </source>
</evidence>
<name>A0A210QEK2_MIZYE</name>
<dbReference type="GO" id="GO:0034454">
    <property type="term" value="P:microtubule anchoring at centrosome"/>
    <property type="evidence" value="ECO:0007669"/>
    <property type="project" value="TreeGrafter"/>
</dbReference>
<dbReference type="GO" id="GO:0036064">
    <property type="term" value="C:ciliary basal body"/>
    <property type="evidence" value="ECO:0007669"/>
    <property type="project" value="TreeGrafter"/>
</dbReference>
<dbReference type="GO" id="GO:0097712">
    <property type="term" value="P:vesicle targeting, trans-Golgi to periciliary membrane compartment"/>
    <property type="evidence" value="ECO:0007669"/>
    <property type="project" value="TreeGrafter"/>
</dbReference>
<organism evidence="11 12">
    <name type="scientific">Mizuhopecten yessoensis</name>
    <name type="common">Japanese scallop</name>
    <name type="synonym">Patinopecten yessoensis</name>
    <dbReference type="NCBI Taxonomy" id="6573"/>
    <lineage>
        <taxon>Eukaryota</taxon>
        <taxon>Metazoa</taxon>
        <taxon>Spiralia</taxon>
        <taxon>Lophotrochozoa</taxon>
        <taxon>Mollusca</taxon>
        <taxon>Bivalvia</taxon>
        <taxon>Autobranchia</taxon>
        <taxon>Pteriomorphia</taxon>
        <taxon>Pectinida</taxon>
        <taxon>Pectinoidea</taxon>
        <taxon>Pectinidae</taxon>
        <taxon>Mizuhopecten</taxon>
    </lineage>
</organism>
<proteinExistence type="inferred from homology"/>
<evidence type="ECO:0000256" key="2">
    <source>
        <dbReference type="ARBA" id="ARBA00004120"/>
    </source>
</evidence>
<keyword evidence="8" id="KW-0969">Cilium</keyword>
<comment type="subcellular location">
    <subcellularLocation>
        <location evidence="2">Cytoplasm</location>
        <location evidence="2">Cytoskeleton</location>
        <location evidence="2">Cilium basal body</location>
    </subcellularLocation>
    <subcellularLocation>
        <location evidence="1">Cytoplasm</location>
        <location evidence="1">Cytoskeleton</location>
        <location evidence="1">Microtubule organizing center</location>
        <location evidence="1">Centrosome</location>
        <location evidence="1">Centriole</location>
    </subcellularLocation>
    <subcellularLocation>
        <location evidence="3">Cytoplasm</location>
        <location evidence="3">Cytoskeleton</location>
        <location evidence="3">Spindle</location>
    </subcellularLocation>
</comment>
<dbReference type="InterPro" id="IPR029412">
    <property type="entry name" value="CEP19"/>
</dbReference>
<evidence type="ECO:0000256" key="7">
    <source>
        <dbReference type="ARBA" id="ARBA00022794"/>
    </source>
</evidence>
<reference evidence="11 12" key="1">
    <citation type="journal article" date="2017" name="Nat. Ecol. Evol.">
        <title>Scallop genome provides insights into evolution of bilaterian karyotype and development.</title>
        <authorList>
            <person name="Wang S."/>
            <person name="Zhang J."/>
            <person name="Jiao W."/>
            <person name="Li J."/>
            <person name="Xun X."/>
            <person name="Sun Y."/>
            <person name="Guo X."/>
            <person name="Huan P."/>
            <person name="Dong B."/>
            <person name="Zhang L."/>
            <person name="Hu X."/>
            <person name="Sun X."/>
            <person name="Wang J."/>
            <person name="Zhao C."/>
            <person name="Wang Y."/>
            <person name="Wang D."/>
            <person name="Huang X."/>
            <person name="Wang R."/>
            <person name="Lv J."/>
            <person name="Li Y."/>
            <person name="Zhang Z."/>
            <person name="Liu B."/>
            <person name="Lu W."/>
            <person name="Hui Y."/>
            <person name="Liang J."/>
            <person name="Zhou Z."/>
            <person name="Hou R."/>
            <person name="Li X."/>
            <person name="Liu Y."/>
            <person name="Li H."/>
            <person name="Ning X."/>
            <person name="Lin Y."/>
            <person name="Zhao L."/>
            <person name="Xing Q."/>
            <person name="Dou J."/>
            <person name="Li Y."/>
            <person name="Mao J."/>
            <person name="Guo H."/>
            <person name="Dou H."/>
            <person name="Li T."/>
            <person name="Mu C."/>
            <person name="Jiang W."/>
            <person name="Fu Q."/>
            <person name="Fu X."/>
            <person name="Miao Y."/>
            <person name="Liu J."/>
            <person name="Yu Q."/>
            <person name="Li R."/>
            <person name="Liao H."/>
            <person name="Li X."/>
            <person name="Kong Y."/>
            <person name="Jiang Z."/>
            <person name="Chourrout D."/>
            <person name="Li R."/>
            <person name="Bao Z."/>
        </authorList>
    </citation>
    <scope>NUCLEOTIDE SEQUENCE [LARGE SCALE GENOMIC DNA]</scope>
    <source>
        <strain evidence="11 12">PY_sf001</strain>
    </source>
</reference>
<dbReference type="AlphaFoldDB" id="A0A210QEK2"/>
<accession>A0A210QEK2</accession>
<gene>
    <name evidence="11" type="ORF">KP79_PYT20768</name>
</gene>
<dbReference type="GO" id="GO:0005813">
    <property type="term" value="C:centrosome"/>
    <property type="evidence" value="ECO:0007669"/>
    <property type="project" value="TreeGrafter"/>
</dbReference>
<dbReference type="GO" id="GO:0000922">
    <property type="term" value="C:spindle pole"/>
    <property type="evidence" value="ECO:0007669"/>
    <property type="project" value="TreeGrafter"/>
</dbReference>
<evidence type="ECO:0000256" key="4">
    <source>
        <dbReference type="ARBA" id="ARBA00009371"/>
    </source>
</evidence>
<dbReference type="OrthoDB" id="2163581at2759"/>
<dbReference type="Proteomes" id="UP000242188">
    <property type="component" value="Unassembled WGS sequence"/>
</dbReference>
<evidence type="ECO:0000256" key="3">
    <source>
        <dbReference type="ARBA" id="ARBA00004186"/>
    </source>
</evidence>
<keyword evidence="12" id="KW-1185">Reference proteome</keyword>
<evidence type="ECO:0000313" key="11">
    <source>
        <dbReference type="EMBL" id="OWF47164.1"/>
    </source>
</evidence>
<comment type="caution">
    <text evidence="11">The sequence shown here is derived from an EMBL/GenBank/DDBJ whole genome shotgun (WGS) entry which is preliminary data.</text>
</comment>
<dbReference type="EMBL" id="NEDP02004020">
    <property type="protein sequence ID" value="OWF47164.1"/>
    <property type="molecule type" value="Genomic_DNA"/>
</dbReference>
<dbReference type="PANTHER" id="PTHR31539">
    <property type="entry name" value="CENTROSOMAL PROTEIN OF 19K CEP19"/>
    <property type="match status" value="1"/>
</dbReference>
<keyword evidence="9" id="KW-0206">Cytoskeleton</keyword>
<evidence type="ECO:0000256" key="5">
    <source>
        <dbReference type="ARBA" id="ARBA00022015"/>
    </source>
</evidence>
<dbReference type="Pfam" id="PF14933">
    <property type="entry name" value="CEP19"/>
    <property type="match status" value="1"/>
</dbReference>
<sequence>MENGIEVKKCGVKFDPPCIVVSYEKDGKLRRRSMPLRNFTKNSDIDRAAEELLKNPRHSKYVHCLPKSQLERLITIISDKMKGMSLEASLARNAELDKLDPEEDLNKVDPETLTRKKAVMEGTFEKNRVKPGDQGFEYDKEVSFDDAVESCEWDDASEDESF</sequence>
<evidence type="ECO:0000256" key="10">
    <source>
        <dbReference type="ARBA" id="ARBA00023273"/>
    </source>
</evidence>
<keyword evidence="10" id="KW-0966">Cell projection</keyword>